<keyword evidence="1" id="KW-1133">Transmembrane helix</keyword>
<gene>
    <name evidence="3" type="ORF">Tco_0653683</name>
</gene>
<name>A0ABQ4X189_9ASTR</name>
<reference evidence="3" key="2">
    <citation type="submission" date="2022-01" db="EMBL/GenBank/DDBJ databases">
        <authorList>
            <person name="Yamashiro T."/>
            <person name="Shiraishi A."/>
            <person name="Satake H."/>
            <person name="Nakayama K."/>
        </authorList>
    </citation>
    <scope>NUCLEOTIDE SEQUENCE</scope>
</reference>
<dbReference type="PANTHER" id="PTHR11439">
    <property type="entry name" value="GAG-POL-RELATED RETROTRANSPOSON"/>
    <property type="match status" value="1"/>
</dbReference>
<reference evidence="3" key="1">
    <citation type="journal article" date="2022" name="Int. J. Mol. Sci.">
        <title>Draft Genome of Tanacetum Coccineum: Genomic Comparison of Closely Related Tanacetum-Family Plants.</title>
        <authorList>
            <person name="Yamashiro T."/>
            <person name="Shiraishi A."/>
            <person name="Nakayama K."/>
            <person name="Satake H."/>
        </authorList>
    </citation>
    <scope>NUCLEOTIDE SEQUENCE</scope>
</reference>
<sequence length="270" mass="31044">MLRMTPKHVMKQRSLKMLLYGKKPLMMRWIPSWATTLGCWLIYLHVANLLGFRQKSGIDYFDTYAPVARISTIRLLIAMALIHNMIIHQMDVKTTFLNGELDEEVDLTKELLSSKFSMKDMGEADVIIGIRIKHESNRIAISQSHYIGNVLKKFNYFDYTPVSTPMDTSEKLMPNKVGKLSRYTSNPSTQHWQAIQRVLKYLKKTMDYSLVYTGYSLVLEGYTDTSWISNNKDNSSTSGWVFLLGGGAISWASKKQIASPVQQWNLNLWL</sequence>
<feature type="transmembrane region" description="Helical" evidence="1">
    <location>
        <begin position="67"/>
        <end position="87"/>
    </location>
</feature>
<evidence type="ECO:0000256" key="1">
    <source>
        <dbReference type="SAM" id="Phobius"/>
    </source>
</evidence>
<protein>
    <submittedName>
        <fullName evidence="3">Zinc finger, CCHC-type containing protein</fullName>
    </submittedName>
</protein>
<dbReference type="InterPro" id="IPR013103">
    <property type="entry name" value="RVT_2"/>
</dbReference>
<dbReference type="EMBL" id="BQNB010009111">
    <property type="protein sequence ID" value="GJS58899.1"/>
    <property type="molecule type" value="Genomic_DNA"/>
</dbReference>
<evidence type="ECO:0000313" key="4">
    <source>
        <dbReference type="Proteomes" id="UP001151760"/>
    </source>
</evidence>
<feature type="domain" description="Reverse transcriptase Ty1/copia-type" evidence="2">
    <location>
        <begin position="108"/>
        <end position="166"/>
    </location>
</feature>
<proteinExistence type="predicted"/>
<dbReference type="Proteomes" id="UP001151760">
    <property type="component" value="Unassembled WGS sequence"/>
</dbReference>
<organism evidence="3 4">
    <name type="scientific">Tanacetum coccineum</name>
    <dbReference type="NCBI Taxonomy" id="301880"/>
    <lineage>
        <taxon>Eukaryota</taxon>
        <taxon>Viridiplantae</taxon>
        <taxon>Streptophyta</taxon>
        <taxon>Embryophyta</taxon>
        <taxon>Tracheophyta</taxon>
        <taxon>Spermatophyta</taxon>
        <taxon>Magnoliopsida</taxon>
        <taxon>eudicotyledons</taxon>
        <taxon>Gunneridae</taxon>
        <taxon>Pentapetalae</taxon>
        <taxon>asterids</taxon>
        <taxon>campanulids</taxon>
        <taxon>Asterales</taxon>
        <taxon>Asteraceae</taxon>
        <taxon>Asteroideae</taxon>
        <taxon>Anthemideae</taxon>
        <taxon>Anthemidinae</taxon>
        <taxon>Tanacetum</taxon>
    </lineage>
</organism>
<dbReference type="PANTHER" id="PTHR11439:SF521">
    <property type="entry name" value="RNA-DIRECTED DNA POLYMERASE"/>
    <property type="match status" value="1"/>
</dbReference>
<feature type="domain" description="Reverse transcriptase Ty1/copia-type" evidence="2">
    <location>
        <begin position="50"/>
        <end position="105"/>
    </location>
</feature>
<keyword evidence="1" id="KW-0812">Transmembrane</keyword>
<keyword evidence="1" id="KW-0472">Membrane</keyword>
<evidence type="ECO:0000313" key="3">
    <source>
        <dbReference type="EMBL" id="GJS58899.1"/>
    </source>
</evidence>
<dbReference type="Pfam" id="PF07727">
    <property type="entry name" value="RVT_2"/>
    <property type="match status" value="2"/>
</dbReference>
<evidence type="ECO:0000259" key="2">
    <source>
        <dbReference type="Pfam" id="PF07727"/>
    </source>
</evidence>
<accession>A0ABQ4X189</accession>
<comment type="caution">
    <text evidence="3">The sequence shown here is derived from an EMBL/GenBank/DDBJ whole genome shotgun (WGS) entry which is preliminary data.</text>
</comment>
<keyword evidence="4" id="KW-1185">Reference proteome</keyword>